<dbReference type="Proteomes" id="UP000019113">
    <property type="component" value="Unassembled WGS sequence"/>
</dbReference>
<keyword evidence="2" id="KW-1185">Reference proteome</keyword>
<evidence type="ECO:0000313" key="2">
    <source>
        <dbReference type="Proteomes" id="UP000019113"/>
    </source>
</evidence>
<gene>
    <name evidence="1" type="ORF">BJB45_11095</name>
</gene>
<dbReference type="EMBL" id="AVBC01000020">
    <property type="protein sequence ID" value="ERL51702.1"/>
    <property type="molecule type" value="Genomic_DNA"/>
</dbReference>
<proteinExistence type="predicted"/>
<name>W1N810_9GAMM</name>
<reference evidence="1 2" key="1">
    <citation type="submission" date="2013-08" db="EMBL/GenBank/DDBJ databases">
        <title>draft genome of Halomonas huanghegensis, strain BJGMM-B45T.</title>
        <authorList>
            <person name="Miao C."/>
            <person name="Wan Y."/>
            <person name="Jin W."/>
        </authorList>
    </citation>
    <scope>NUCLEOTIDE SEQUENCE [LARGE SCALE GENOMIC DNA]</scope>
    <source>
        <strain evidence="1 2">BJGMM-B45</strain>
    </source>
</reference>
<dbReference type="AlphaFoldDB" id="W1N810"/>
<comment type="caution">
    <text evidence="1">The sequence shown here is derived from an EMBL/GenBank/DDBJ whole genome shotgun (WGS) entry which is preliminary data.</text>
</comment>
<sequence>MGISRYRSCLLLLSAMTPNLRVLDDTVHILVCWSDQLFHWSND</sequence>
<accession>W1N810</accession>
<protein>
    <submittedName>
        <fullName evidence="1">Uncharacterized protein</fullName>
    </submittedName>
</protein>
<evidence type="ECO:0000313" key="1">
    <source>
        <dbReference type="EMBL" id="ERL51702.1"/>
    </source>
</evidence>
<organism evidence="1 2">
    <name type="scientific">Halomonas huangheensis</name>
    <dbReference type="NCBI Taxonomy" id="1178482"/>
    <lineage>
        <taxon>Bacteria</taxon>
        <taxon>Pseudomonadati</taxon>
        <taxon>Pseudomonadota</taxon>
        <taxon>Gammaproteobacteria</taxon>
        <taxon>Oceanospirillales</taxon>
        <taxon>Halomonadaceae</taxon>
        <taxon>Halomonas</taxon>
    </lineage>
</organism>
<dbReference type="PATRIC" id="fig|1178482.3.peg.1380"/>